<gene>
    <name evidence="1" type="ORF">DF051_29505</name>
</gene>
<dbReference type="NCBIfam" id="NF038368">
    <property type="entry name" value="P2_Rz1"/>
    <property type="match status" value="1"/>
</dbReference>
<name>A0A3N8QRL4_9BURK</name>
<dbReference type="InterPro" id="IPR047737">
    <property type="entry name" value="LysC"/>
</dbReference>
<dbReference type="InterPro" id="IPR058979">
    <property type="entry name" value="LysC-like"/>
</dbReference>
<dbReference type="Pfam" id="PF23793">
    <property type="entry name" value="LysC"/>
    <property type="match status" value="1"/>
</dbReference>
<sequence>MLALPACTQVPPSPGPVISFNACPTVTRCTMPATAPETNGDMSTTLTAVKAAWARCAAVVDMIFDCQVRADSGDPTATAGAK</sequence>
<dbReference type="AlphaFoldDB" id="A0A3N8QRL4"/>
<protein>
    <recommendedName>
        <fullName evidence="3">Gp41, LysC</fullName>
    </recommendedName>
</protein>
<accession>A0A3N8QRL4</accession>
<proteinExistence type="predicted"/>
<comment type="caution">
    <text evidence="1">The sequence shown here is derived from an EMBL/GenBank/DDBJ whole genome shotgun (WGS) entry which is preliminary data.</text>
</comment>
<evidence type="ECO:0000313" key="2">
    <source>
        <dbReference type="Proteomes" id="UP000277921"/>
    </source>
</evidence>
<organism evidence="1 2">
    <name type="scientific">Burkholderia contaminans</name>
    <dbReference type="NCBI Taxonomy" id="488447"/>
    <lineage>
        <taxon>Bacteria</taxon>
        <taxon>Pseudomonadati</taxon>
        <taxon>Pseudomonadota</taxon>
        <taxon>Betaproteobacteria</taxon>
        <taxon>Burkholderiales</taxon>
        <taxon>Burkholderiaceae</taxon>
        <taxon>Burkholderia</taxon>
        <taxon>Burkholderia cepacia complex</taxon>
    </lineage>
</organism>
<reference evidence="1 2" key="1">
    <citation type="submission" date="2018-08" db="EMBL/GenBank/DDBJ databases">
        <title>Comparative analysis of Burkholderia isolates from Puerto Rico.</title>
        <authorList>
            <person name="Hall C."/>
            <person name="Sahl J."/>
            <person name="Wagner D."/>
        </authorList>
    </citation>
    <scope>NUCLEOTIDE SEQUENCE [LARGE SCALE GENOMIC DNA]</scope>
    <source>
        <strain evidence="1 2">Bp9025</strain>
    </source>
</reference>
<dbReference type="EMBL" id="QTQV01000021">
    <property type="protein sequence ID" value="RQT09849.1"/>
    <property type="molecule type" value="Genomic_DNA"/>
</dbReference>
<dbReference type="Proteomes" id="UP000277921">
    <property type="component" value="Unassembled WGS sequence"/>
</dbReference>
<evidence type="ECO:0000313" key="1">
    <source>
        <dbReference type="EMBL" id="RQT09849.1"/>
    </source>
</evidence>
<evidence type="ECO:0008006" key="3">
    <source>
        <dbReference type="Google" id="ProtNLM"/>
    </source>
</evidence>